<comment type="caution">
    <text evidence="1">The sequence shown here is derived from an EMBL/GenBank/DDBJ whole genome shotgun (WGS) entry which is preliminary data.</text>
</comment>
<evidence type="ECO:0000313" key="1">
    <source>
        <dbReference type="EMBL" id="GAA5137414.1"/>
    </source>
</evidence>
<reference evidence="2" key="1">
    <citation type="journal article" date="2019" name="Int. J. Syst. Evol. Microbiol.">
        <title>The Global Catalogue of Microorganisms (GCM) 10K type strain sequencing project: providing services to taxonomists for standard genome sequencing and annotation.</title>
        <authorList>
            <consortium name="The Broad Institute Genomics Platform"/>
            <consortium name="The Broad Institute Genome Sequencing Center for Infectious Disease"/>
            <person name="Wu L."/>
            <person name="Ma J."/>
        </authorList>
    </citation>
    <scope>NUCLEOTIDE SEQUENCE [LARGE SCALE GENOMIC DNA]</scope>
    <source>
        <strain evidence="2">JCM 18053</strain>
    </source>
</reference>
<dbReference type="Proteomes" id="UP001499852">
    <property type="component" value="Unassembled WGS sequence"/>
</dbReference>
<organism evidence="1 2">
    <name type="scientific">Prosthecobacter algae</name>
    <dbReference type="NCBI Taxonomy" id="1144682"/>
    <lineage>
        <taxon>Bacteria</taxon>
        <taxon>Pseudomonadati</taxon>
        <taxon>Verrucomicrobiota</taxon>
        <taxon>Verrucomicrobiia</taxon>
        <taxon>Verrucomicrobiales</taxon>
        <taxon>Verrucomicrobiaceae</taxon>
        <taxon>Prosthecobacter</taxon>
    </lineage>
</organism>
<dbReference type="EMBL" id="BAABIA010000003">
    <property type="protein sequence ID" value="GAA5137414.1"/>
    <property type="molecule type" value="Genomic_DNA"/>
</dbReference>
<accession>A0ABP9NZ16</accession>
<name>A0ABP9NZ16_9BACT</name>
<sequence>MTETTLQGIEKMVCDDIAARQALGIRKYGQTVQQADLPLEDWLQHAYLETLDKAVYLKAAIESRKALPEMLARELFTNGCGSVADRLVLEGRGGRDLGGLCFGVVVDRIRAWLNDRKRS</sequence>
<evidence type="ECO:0000313" key="2">
    <source>
        <dbReference type="Proteomes" id="UP001499852"/>
    </source>
</evidence>
<protein>
    <submittedName>
        <fullName evidence="1">Uncharacterized protein</fullName>
    </submittedName>
</protein>
<dbReference type="RefSeq" id="WP_345735666.1">
    <property type="nucleotide sequence ID" value="NZ_BAABIA010000003.1"/>
</dbReference>
<keyword evidence="2" id="KW-1185">Reference proteome</keyword>
<gene>
    <name evidence="1" type="ORF">GCM10023213_14050</name>
</gene>
<proteinExistence type="predicted"/>